<sequence length="85" mass="9491">MQMYDIGGKCDVSDLTWEQKEKVLRYLFARMNGSAKPPNLPKASPLPAIDRSQQLSITGGQMPDESKDETFLTQTRMEEAEPVGS</sequence>
<name>A0A8B6EKZ6_MYTGA</name>
<evidence type="ECO:0000256" key="1">
    <source>
        <dbReference type="SAM" id="MobiDB-lite"/>
    </source>
</evidence>
<dbReference type="EMBL" id="UYJE01005336">
    <property type="protein sequence ID" value="VDI36442.1"/>
    <property type="molecule type" value="Genomic_DNA"/>
</dbReference>
<accession>A0A8B6EKZ6</accession>
<dbReference type="OrthoDB" id="441129at2759"/>
<dbReference type="EMBL" id="UYJE01005336">
    <property type="protein sequence ID" value="VDI36443.1"/>
    <property type="molecule type" value="Genomic_DNA"/>
</dbReference>
<dbReference type="Proteomes" id="UP000596742">
    <property type="component" value="Unassembled WGS sequence"/>
</dbReference>
<comment type="caution">
    <text evidence="2">The sequence shown here is derived from an EMBL/GenBank/DDBJ whole genome shotgun (WGS) entry which is preliminary data.</text>
</comment>
<evidence type="ECO:0000313" key="3">
    <source>
        <dbReference type="Proteomes" id="UP000596742"/>
    </source>
</evidence>
<reference evidence="2" key="1">
    <citation type="submission" date="2018-11" db="EMBL/GenBank/DDBJ databases">
        <authorList>
            <person name="Alioto T."/>
            <person name="Alioto T."/>
        </authorList>
    </citation>
    <scope>NUCLEOTIDE SEQUENCE</scope>
</reference>
<proteinExistence type="predicted"/>
<feature type="region of interest" description="Disordered" evidence="1">
    <location>
        <begin position="56"/>
        <end position="85"/>
    </location>
</feature>
<evidence type="ECO:0000313" key="2">
    <source>
        <dbReference type="EMBL" id="VDI36443.1"/>
    </source>
</evidence>
<protein>
    <submittedName>
        <fullName evidence="2">Uncharacterized protein</fullName>
    </submittedName>
</protein>
<keyword evidence="3" id="KW-1185">Reference proteome</keyword>
<organism evidence="2 3">
    <name type="scientific">Mytilus galloprovincialis</name>
    <name type="common">Mediterranean mussel</name>
    <dbReference type="NCBI Taxonomy" id="29158"/>
    <lineage>
        <taxon>Eukaryota</taxon>
        <taxon>Metazoa</taxon>
        <taxon>Spiralia</taxon>
        <taxon>Lophotrochozoa</taxon>
        <taxon>Mollusca</taxon>
        <taxon>Bivalvia</taxon>
        <taxon>Autobranchia</taxon>
        <taxon>Pteriomorphia</taxon>
        <taxon>Mytilida</taxon>
        <taxon>Mytiloidea</taxon>
        <taxon>Mytilidae</taxon>
        <taxon>Mytilinae</taxon>
        <taxon>Mytilus</taxon>
    </lineage>
</organism>
<gene>
    <name evidence="2" type="ORF">MGAL_10B044121</name>
</gene>
<dbReference type="AlphaFoldDB" id="A0A8B6EKZ6"/>